<proteinExistence type="predicted"/>
<dbReference type="KEGG" id="lamb:KBB96_09900"/>
<organism evidence="3 4">
    <name type="scientific">Luteolibacter ambystomatis</name>
    <dbReference type="NCBI Taxonomy" id="2824561"/>
    <lineage>
        <taxon>Bacteria</taxon>
        <taxon>Pseudomonadati</taxon>
        <taxon>Verrucomicrobiota</taxon>
        <taxon>Verrucomicrobiia</taxon>
        <taxon>Verrucomicrobiales</taxon>
        <taxon>Verrucomicrobiaceae</taxon>
        <taxon>Luteolibacter</taxon>
    </lineage>
</organism>
<dbReference type="InterPro" id="IPR014914">
    <property type="entry name" value="RES_dom"/>
</dbReference>
<dbReference type="RefSeq" id="WP_211634538.1">
    <property type="nucleotide sequence ID" value="NZ_CP073100.1"/>
</dbReference>
<evidence type="ECO:0000313" key="4">
    <source>
        <dbReference type="Proteomes" id="UP000676169"/>
    </source>
</evidence>
<feature type="domain" description="RES" evidence="2">
    <location>
        <begin position="28"/>
        <end position="114"/>
    </location>
</feature>
<evidence type="ECO:0000313" key="3">
    <source>
        <dbReference type="EMBL" id="QUE53194.1"/>
    </source>
</evidence>
<dbReference type="EMBL" id="CP073100">
    <property type="protein sequence ID" value="QUE53194.1"/>
    <property type="molecule type" value="Genomic_DNA"/>
</dbReference>
<reference evidence="3" key="1">
    <citation type="submission" date="2021-04" db="EMBL/GenBank/DDBJ databases">
        <title>Luteolibacter sp. 32A isolated from the skin of an Anderson's salamander (Ambystoma andersonii).</title>
        <authorList>
            <person name="Spergser J."/>
            <person name="Busse H.-J."/>
        </authorList>
    </citation>
    <scope>NUCLEOTIDE SEQUENCE</scope>
    <source>
        <strain evidence="3">32A</strain>
    </source>
</reference>
<feature type="region of interest" description="Disordered" evidence="1">
    <location>
        <begin position="1"/>
        <end position="22"/>
    </location>
</feature>
<dbReference type="Pfam" id="PF08808">
    <property type="entry name" value="RES"/>
    <property type="match status" value="1"/>
</dbReference>
<keyword evidence="4" id="KW-1185">Reference proteome</keyword>
<name>A0A975J394_9BACT</name>
<evidence type="ECO:0000256" key="1">
    <source>
        <dbReference type="SAM" id="MobiDB-lite"/>
    </source>
</evidence>
<gene>
    <name evidence="3" type="ORF">KBB96_09900</name>
</gene>
<accession>A0A975J394</accession>
<dbReference type="Proteomes" id="UP000676169">
    <property type="component" value="Chromosome"/>
</dbReference>
<dbReference type="AlphaFoldDB" id="A0A975J394"/>
<protein>
    <submittedName>
        <fullName evidence="3">RES family NAD+ phosphorylase</fullName>
    </submittedName>
</protein>
<evidence type="ECO:0000259" key="2">
    <source>
        <dbReference type="Pfam" id="PF08808"/>
    </source>
</evidence>
<feature type="compositionally biased region" description="Polar residues" evidence="1">
    <location>
        <begin position="11"/>
        <end position="22"/>
    </location>
</feature>
<sequence>MNSKVIGRSQAPGSSHSGWTKKSTAVISDDAATTLAELAHHGASGSHTIRYSLDLNKANILDLTDPSIAKAWGYAGGDITPATQAIGIRAIEAGYNVIKFPSLRGPGTNYGVISDFNKILTPKMIVPTP</sequence>